<proteinExistence type="predicted"/>
<comment type="caution">
    <text evidence="2">The sequence shown here is derived from an EMBL/GenBank/DDBJ whole genome shotgun (WGS) entry which is preliminary data.</text>
</comment>
<protein>
    <submittedName>
        <fullName evidence="2">Uncharacterized protein</fullName>
    </submittedName>
</protein>
<accession>A0ABS8TLB3</accession>
<dbReference type="EMBL" id="JACEIK010001669">
    <property type="protein sequence ID" value="MCD7471332.1"/>
    <property type="molecule type" value="Genomic_DNA"/>
</dbReference>
<evidence type="ECO:0000313" key="2">
    <source>
        <dbReference type="EMBL" id="MCD7471332.1"/>
    </source>
</evidence>
<sequence>MVHPTVQTAPVEYMPAIREPSDLIVPIKLVQANRAALRRVNQLRELHHRQQLPDQRRRHRMELRVRFGSGRERHFGFEEISETQNGEKRANELPDETQNCK</sequence>
<organism evidence="2 3">
    <name type="scientific">Datura stramonium</name>
    <name type="common">Jimsonweed</name>
    <name type="synonym">Common thornapple</name>
    <dbReference type="NCBI Taxonomy" id="4076"/>
    <lineage>
        <taxon>Eukaryota</taxon>
        <taxon>Viridiplantae</taxon>
        <taxon>Streptophyta</taxon>
        <taxon>Embryophyta</taxon>
        <taxon>Tracheophyta</taxon>
        <taxon>Spermatophyta</taxon>
        <taxon>Magnoliopsida</taxon>
        <taxon>eudicotyledons</taxon>
        <taxon>Gunneridae</taxon>
        <taxon>Pentapetalae</taxon>
        <taxon>asterids</taxon>
        <taxon>lamiids</taxon>
        <taxon>Solanales</taxon>
        <taxon>Solanaceae</taxon>
        <taxon>Solanoideae</taxon>
        <taxon>Datureae</taxon>
        <taxon>Datura</taxon>
    </lineage>
</organism>
<keyword evidence="3" id="KW-1185">Reference proteome</keyword>
<name>A0ABS8TLB3_DATST</name>
<gene>
    <name evidence="2" type="ORF">HAX54_011680</name>
</gene>
<feature type="region of interest" description="Disordered" evidence="1">
    <location>
        <begin position="75"/>
        <end position="101"/>
    </location>
</feature>
<evidence type="ECO:0000256" key="1">
    <source>
        <dbReference type="SAM" id="MobiDB-lite"/>
    </source>
</evidence>
<evidence type="ECO:0000313" key="3">
    <source>
        <dbReference type="Proteomes" id="UP000823775"/>
    </source>
</evidence>
<dbReference type="Proteomes" id="UP000823775">
    <property type="component" value="Unassembled WGS sequence"/>
</dbReference>
<reference evidence="2 3" key="1">
    <citation type="journal article" date="2021" name="BMC Genomics">
        <title>Datura genome reveals duplications of psychoactive alkaloid biosynthetic genes and high mutation rate following tissue culture.</title>
        <authorList>
            <person name="Rajewski A."/>
            <person name="Carter-House D."/>
            <person name="Stajich J."/>
            <person name="Litt A."/>
        </authorList>
    </citation>
    <scope>NUCLEOTIDE SEQUENCE [LARGE SCALE GENOMIC DNA]</scope>
    <source>
        <strain evidence="2">AR-01</strain>
    </source>
</reference>